<dbReference type="PANTHER" id="PTHR40552:SF6">
    <property type="entry name" value="FI09606P-RELATED"/>
    <property type="match status" value="1"/>
</dbReference>
<dbReference type="EMBL" id="JAAVVJ010022247">
    <property type="protein sequence ID" value="KAF7199032.1"/>
    <property type="molecule type" value="Genomic_DNA"/>
</dbReference>
<protein>
    <submittedName>
        <fullName evidence="1">LOC107372786-like protein</fullName>
    </submittedName>
</protein>
<comment type="caution">
    <text evidence="1">The sequence shown here is derived from an EMBL/GenBank/DDBJ whole genome shotgun (WGS) entry which is preliminary data.</text>
</comment>
<organism evidence="1 2">
    <name type="scientific">Nothobranchius furzeri</name>
    <name type="common">Turquoise killifish</name>
    <dbReference type="NCBI Taxonomy" id="105023"/>
    <lineage>
        <taxon>Eukaryota</taxon>
        <taxon>Metazoa</taxon>
        <taxon>Chordata</taxon>
        <taxon>Craniata</taxon>
        <taxon>Vertebrata</taxon>
        <taxon>Euteleostomi</taxon>
        <taxon>Actinopterygii</taxon>
        <taxon>Neopterygii</taxon>
        <taxon>Teleostei</taxon>
        <taxon>Neoteleostei</taxon>
        <taxon>Acanthomorphata</taxon>
        <taxon>Ovalentaria</taxon>
        <taxon>Atherinomorphae</taxon>
        <taxon>Cyprinodontiformes</taxon>
        <taxon>Nothobranchiidae</taxon>
        <taxon>Nothobranchius</taxon>
    </lineage>
</organism>
<gene>
    <name evidence="1" type="ORF">G4P62_019350</name>
</gene>
<dbReference type="Proteomes" id="UP000822369">
    <property type="component" value="Unassembled WGS sequence"/>
</dbReference>
<dbReference type="Gene3D" id="3.90.70.120">
    <property type="match status" value="2"/>
</dbReference>
<name>A0A9D2XB40_NOTFU</name>
<feature type="non-terminal residue" evidence="1">
    <location>
        <position position="305"/>
    </location>
</feature>
<proteinExistence type="predicted"/>
<evidence type="ECO:0000313" key="1">
    <source>
        <dbReference type="EMBL" id="KAF7199032.1"/>
    </source>
</evidence>
<dbReference type="PANTHER" id="PTHR40552">
    <property type="entry name" value="AT05186P-RELATED"/>
    <property type="match status" value="1"/>
</dbReference>
<evidence type="ECO:0000313" key="2">
    <source>
        <dbReference type="Proteomes" id="UP000822369"/>
    </source>
</evidence>
<accession>A0A9D2XB40</accession>
<sequence>MCTQHETCIMTLSGNTCAIICDNGRYAVVDSHARSADGMVDPTGQSVVLYFANLDNVFQHFQRFASELVGSQRLFEITGVDIVQMDTFKNVSEQTDDIDINPVIFVSDASSFHSSPVSRDVSQALSKCLNVKSAMVDESSPDPSCSTSVVNVDDDNSIVDNDTILSSLTGSFNQSDGRFQYGGVQCAAISLVALTKHNIQSVFSWDVAMLDNVVVLGDELYTYLRDRNLISAGNVFLSVPELPKEIVMGEQTFKLNYGDFISGNVDLVEGELINAGVYTSLWDGLNKMCTQYETCFITLGDNTCA</sequence>
<reference evidence="1" key="1">
    <citation type="submission" date="2020-03" db="EMBL/GenBank/DDBJ databases">
        <title>Intra-Species Differences in Population Size shape Life History and Genome Evolution.</title>
        <authorList>
            <person name="Willemsen D."/>
            <person name="Cui R."/>
            <person name="Valenzano D.R."/>
        </authorList>
    </citation>
    <scope>NUCLEOTIDE SEQUENCE</scope>
    <source>
        <strain evidence="1">GRZ</strain>
        <tissue evidence="1">Whole</tissue>
    </source>
</reference>
<dbReference type="AlphaFoldDB" id="A0A9D2XB40"/>